<gene>
    <name evidence="2" type="ORF">BJP34_18745</name>
</gene>
<dbReference type="KEGG" id="mpro:BJP34_18745"/>
<dbReference type="OrthoDB" id="490885at2"/>
<keyword evidence="1" id="KW-0472">Membrane</keyword>
<feature type="transmembrane region" description="Helical" evidence="1">
    <location>
        <begin position="48"/>
        <end position="67"/>
    </location>
</feature>
<reference evidence="3" key="1">
    <citation type="submission" date="2016-10" db="EMBL/GenBank/DDBJ databases">
        <title>Comparative genomics uncovers the prolific and rare metabolic potential of the cyanobacterial genus Moorea.</title>
        <authorList>
            <person name="Leao T."/>
            <person name="Castelao G."/>
            <person name="Korobeynikov A."/>
            <person name="Monroe E.A."/>
            <person name="Podell S."/>
            <person name="Glukhov E."/>
            <person name="Allen E."/>
            <person name="Gerwick W.H."/>
            <person name="Gerwick L."/>
        </authorList>
    </citation>
    <scope>NUCLEOTIDE SEQUENCE [LARGE SCALE GENOMIC DNA]</scope>
    <source>
        <strain evidence="3">PAL-8-15-08-1</strain>
    </source>
</reference>
<dbReference type="EMBL" id="CP017599">
    <property type="protein sequence ID" value="AOX01203.1"/>
    <property type="molecule type" value="Genomic_DNA"/>
</dbReference>
<evidence type="ECO:0000313" key="3">
    <source>
        <dbReference type="Proteomes" id="UP000177870"/>
    </source>
</evidence>
<name>A0A1D8TUJ1_9CYAN</name>
<feature type="transmembrane region" description="Helical" evidence="1">
    <location>
        <begin position="145"/>
        <end position="167"/>
    </location>
</feature>
<keyword evidence="1" id="KW-0812">Transmembrane</keyword>
<feature type="transmembrane region" description="Helical" evidence="1">
    <location>
        <begin position="74"/>
        <end position="92"/>
    </location>
</feature>
<accession>A0A1D8TUJ1</accession>
<dbReference type="Proteomes" id="UP000177870">
    <property type="component" value="Chromosome"/>
</dbReference>
<organism evidence="2 3">
    <name type="scientific">Moorena producens PAL-8-15-08-1</name>
    <dbReference type="NCBI Taxonomy" id="1458985"/>
    <lineage>
        <taxon>Bacteria</taxon>
        <taxon>Bacillati</taxon>
        <taxon>Cyanobacteriota</taxon>
        <taxon>Cyanophyceae</taxon>
        <taxon>Coleofasciculales</taxon>
        <taxon>Coleofasciculaceae</taxon>
        <taxon>Moorena</taxon>
    </lineage>
</organism>
<evidence type="ECO:0000313" key="2">
    <source>
        <dbReference type="EMBL" id="AOX01203.1"/>
    </source>
</evidence>
<proteinExistence type="predicted"/>
<sequence>MSSPSPIDPQTPSGLAVDHAKQSEFELNLLKQEYFFLQTTVEDYNKQIWVIKALGITATGVVVRMVLKEKDNSIALIGCAIPLFFWILESQWKHFQRGFYPRLVQIEEILTQECNLRSPAIFTGWSRTFKRSNTPKRQGYLWDGLLNRSVCITYLLEIAFLLVLSLIRF</sequence>
<protein>
    <submittedName>
        <fullName evidence="2">Uncharacterized protein</fullName>
    </submittedName>
</protein>
<keyword evidence="1" id="KW-1133">Transmembrane helix</keyword>
<dbReference type="AlphaFoldDB" id="A0A1D8TUJ1"/>
<evidence type="ECO:0000256" key="1">
    <source>
        <dbReference type="SAM" id="Phobius"/>
    </source>
</evidence>